<dbReference type="InterPro" id="IPR001789">
    <property type="entry name" value="Sig_transdc_resp-reg_receiver"/>
</dbReference>
<dbReference type="InterPro" id="IPR003594">
    <property type="entry name" value="HATPase_dom"/>
</dbReference>
<sequence length="790" mass="86494">PEPEPEPVDAASHPAEDEIDPEFGEVFIEEAHDILEQAFHTLAAWREAGGRPGPDQEAFQREVHTLKGSARMAGFTVVGAIAHALETTLGIETEAGQDPRPSFFDAAEKALVEVQGLVERGVGPWQTDENESRELAVLRHWTLEEEAEGDGAEETGEETAEAEPSEAPAGGEAATRAADAETGSRKLQDQVRMDAEVLDSLVNNAGELATFHRRFEQTVGRVENQIEELDRTITRVREQLRKLEIETEAQVLFRVEQETGEEQVDFDPLEMDRYSGIQQLSRALAESVSDLDSLKQEVDDELRTAGGVLVQEKRVGTELQDQLMRQRMVRFARMAPRLRRVVRAAADDMQREVRVDFVGQDSELDRALLERLVAPLEHLLRNAVAHGIETPDEREERGKPREGHITVSLEQAGSEIRMEVADDGGGIDAEVVRAKAIDRGVITPEAELSDNQALQLILQSGFSTAASVNHVAGRGVGMDVVNAEVKQLGGTLDIDSIPGSGSRFTLRLPFTLAISQSLLVQVGEETFAVPMASVEGVVRARREEIDDSGAAPTYSYVGQEYALHSLGEILCIETQAGVHPLPEEPFPLLLVRADEQKVALRVDGLAGSQEVVVKSVGPVLSRIPGVAGATLQGDGSVMLILDLSMLMRFATVATAAEAEAVEPESAATRIMVVDDSITIRKVTARLLTRRGYEVVTARDGLDAVTLLDERRPHLILLDVEMPRMDGFEFAAHVREHPEFHAVPIIMITSRSGSKHRERAMRLGVNGYLGKPYLENDLLSEIEHQLEGTPA</sequence>
<evidence type="ECO:0000256" key="2">
    <source>
        <dbReference type="ARBA" id="ARBA00012438"/>
    </source>
</evidence>
<dbReference type="Pfam" id="PF01627">
    <property type="entry name" value="Hpt"/>
    <property type="match status" value="1"/>
</dbReference>
<feature type="region of interest" description="Disordered" evidence="12">
    <location>
        <begin position="1"/>
        <end position="20"/>
    </location>
</feature>
<dbReference type="SMART" id="SM00260">
    <property type="entry name" value="CheW"/>
    <property type="match status" value="1"/>
</dbReference>
<evidence type="ECO:0000256" key="1">
    <source>
        <dbReference type="ARBA" id="ARBA00000085"/>
    </source>
</evidence>
<comment type="caution">
    <text evidence="17">The sequence shown here is derived from an EMBL/GenBank/DDBJ whole genome shotgun (WGS) entry which is preliminary data.</text>
</comment>
<dbReference type="InterPro" id="IPR051315">
    <property type="entry name" value="Bact_Chemotaxis_CheA"/>
</dbReference>
<evidence type="ECO:0000256" key="3">
    <source>
        <dbReference type="ARBA" id="ARBA00021495"/>
    </source>
</evidence>
<keyword evidence="5" id="KW-0808">Transferase</keyword>
<dbReference type="InterPro" id="IPR036641">
    <property type="entry name" value="HPT_dom_sf"/>
</dbReference>
<feature type="domain" description="CheW-like" evidence="15">
    <location>
        <begin position="514"/>
        <end position="652"/>
    </location>
</feature>
<dbReference type="Proteomes" id="UP000189177">
    <property type="component" value="Unassembled WGS sequence"/>
</dbReference>
<evidence type="ECO:0000256" key="5">
    <source>
        <dbReference type="ARBA" id="ARBA00022679"/>
    </source>
</evidence>
<dbReference type="InterPro" id="IPR008207">
    <property type="entry name" value="Sig_transdc_His_kin_Hpt_dom"/>
</dbReference>
<evidence type="ECO:0000259" key="16">
    <source>
        <dbReference type="PROSITE" id="PS50894"/>
    </source>
</evidence>
<dbReference type="InterPro" id="IPR036890">
    <property type="entry name" value="HATPase_C_sf"/>
</dbReference>
<dbReference type="PANTHER" id="PTHR43395:SF8">
    <property type="entry name" value="HISTIDINE KINASE"/>
    <property type="match status" value="1"/>
</dbReference>
<evidence type="ECO:0000259" key="15">
    <source>
        <dbReference type="PROSITE" id="PS50851"/>
    </source>
</evidence>
<dbReference type="SMART" id="SM00073">
    <property type="entry name" value="HPT"/>
    <property type="match status" value="1"/>
</dbReference>
<evidence type="ECO:0000259" key="14">
    <source>
        <dbReference type="PROSITE" id="PS50110"/>
    </source>
</evidence>
<name>A0A1V2ZWS8_9GAMM</name>
<feature type="domain" description="Histidine kinase" evidence="13">
    <location>
        <begin position="279"/>
        <end position="512"/>
    </location>
</feature>
<dbReference type="EMBL" id="MUZR01000055">
    <property type="protein sequence ID" value="OOC09273.1"/>
    <property type="molecule type" value="Genomic_DNA"/>
</dbReference>
<dbReference type="Gene3D" id="1.20.120.160">
    <property type="entry name" value="HPT domain"/>
    <property type="match status" value="1"/>
</dbReference>
<dbReference type="EC" id="2.7.13.3" evidence="2"/>
<evidence type="ECO:0000256" key="4">
    <source>
        <dbReference type="ARBA" id="ARBA00022553"/>
    </source>
</evidence>
<dbReference type="GO" id="GO:0006935">
    <property type="term" value="P:chemotaxis"/>
    <property type="evidence" value="ECO:0007669"/>
    <property type="project" value="InterPro"/>
</dbReference>
<evidence type="ECO:0000313" key="17">
    <source>
        <dbReference type="EMBL" id="OOC09273.1"/>
    </source>
</evidence>
<keyword evidence="7" id="KW-0902">Two-component regulatory system</keyword>
<dbReference type="SUPFAM" id="SSF50341">
    <property type="entry name" value="CheW-like"/>
    <property type="match status" value="1"/>
</dbReference>
<dbReference type="InterPro" id="IPR036061">
    <property type="entry name" value="CheW-like_dom_sf"/>
</dbReference>
<feature type="non-terminal residue" evidence="17">
    <location>
        <position position="1"/>
    </location>
</feature>
<feature type="coiled-coil region" evidence="11">
    <location>
        <begin position="212"/>
        <end position="246"/>
    </location>
</feature>
<keyword evidence="11" id="KW-0175">Coiled coil</keyword>
<reference evidence="17 18" key="1">
    <citation type="submission" date="2017-02" db="EMBL/GenBank/DDBJ databases">
        <title>Genomic diversity within the haloalkaliphilic genus Thioalkalivibrio.</title>
        <authorList>
            <person name="Ahn A.-C."/>
            <person name="Meier-Kolthoff J."/>
            <person name="Overmars L."/>
            <person name="Richter M."/>
            <person name="Woyke T."/>
            <person name="Sorokin D.Y."/>
            <person name="Muyzer G."/>
        </authorList>
    </citation>
    <scope>NUCLEOTIDE SEQUENCE [LARGE SCALE GENOMIC DNA]</scope>
    <source>
        <strain evidence="17 18">HL17</strain>
    </source>
</reference>
<evidence type="ECO:0000259" key="13">
    <source>
        <dbReference type="PROSITE" id="PS50109"/>
    </source>
</evidence>
<evidence type="ECO:0000256" key="10">
    <source>
        <dbReference type="PROSITE-ProRule" id="PRU00169"/>
    </source>
</evidence>
<dbReference type="SMART" id="SM00387">
    <property type="entry name" value="HATPase_c"/>
    <property type="match status" value="1"/>
</dbReference>
<keyword evidence="6 17" id="KW-0418">Kinase</keyword>
<evidence type="ECO:0000256" key="8">
    <source>
        <dbReference type="ARBA" id="ARBA00035100"/>
    </source>
</evidence>
<evidence type="ECO:0000256" key="6">
    <source>
        <dbReference type="ARBA" id="ARBA00022777"/>
    </source>
</evidence>
<dbReference type="RefSeq" id="WP_143592259.1">
    <property type="nucleotide sequence ID" value="NZ_MUZR01000055.1"/>
</dbReference>
<organism evidence="17 18">
    <name type="scientific">Thioalkalivibrio halophilus</name>
    <dbReference type="NCBI Taxonomy" id="252474"/>
    <lineage>
        <taxon>Bacteria</taxon>
        <taxon>Pseudomonadati</taxon>
        <taxon>Pseudomonadota</taxon>
        <taxon>Gammaproteobacteria</taxon>
        <taxon>Chromatiales</taxon>
        <taxon>Ectothiorhodospiraceae</taxon>
        <taxon>Thioalkalivibrio</taxon>
    </lineage>
</organism>
<comment type="function">
    <text evidence="8">Involved in the transmission of sensory signals from the chemoreceptors to the flagellar motors. CheA is autophosphorylated; it can transfer its phosphate group to either CheB or CheY.</text>
</comment>
<dbReference type="PRINTS" id="PR00344">
    <property type="entry name" value="BCTRLSENSOR"/>
</dbReference>
<proteinExistence type="predicted"/>
<dbReference type="InterPro" id="IPR004105">
    <property type="entry name" value="CheA-like_dim"/>
</dbReference>
<dbReference type="FunFam" id="3.30.565.10:FF:000016">
    <property type="entry name" value="Chemotaxis protein CheA, putative"/>
    <property type="match status" value="1"/>
</dbReference>
<feature type="compositionally biased region" description="Acidic residues" evidence="12">
    <location>
        <begin position="144"/>
        <end position="164"/>
    </location>
</feature>
<dbReference type="PROSITE" id="PS50894">
    <property type="entry name" value="HPT"/>
    <property type="match status" value="1"/>
</dbReference>
<dbReference type="InterPro" id="IPR011006">
    <property type="entry name" value="CheY-like_superfamily"/>
</dbReference>
<gene>
    <name evidence="17" type="ORF">B1A74_12010</name>
</gene>
<dbReference type="Pfam" id="PF02518">
    <property type="entry name" value="HATPase_c"/>
    <property type="match status" value="1"/>
</dbReference>
<dbReference type="Pfam" id="PF01584">
    <property type="entry name" value="CheW"/>
    <property type="match status" value="1"/>
</dbReference>
<feature type="compositionally biased region" description="Low complexity" evidence="12">
    <location>
        <begin position="165"/>
        <end position="177"/>
    </location>
</feature>
<dbReference type="CDD" id="cd00088">
    <property type="entry name" value="HPT"/>
    <property type="match status" value="1"/>
</dbReference>
<dbReference type="SMART" id="SM00448">
    <property type="entry name" value="REC"/>
    <property type="match status" value="1"/>
</dbReference>
<dbReference type="Pfam" id="PF00072">
    <property type="entry name" value="Response_reg"/>
    <property type="match status" value="1"/>
</dbReference>
<dbReference type="Gene3D" id="3.40.50.2300">
    <property type="match status" value="1"/>
</dbReference>
<dbReference type="OrthoDB" id="9803176at2"/>
<evidence type="ECO:0000313" key="18">
    <source>
        <dbReference type="Proteomes" id="UP000189177"/>
    </source>
</evidence>
<comment type="catalytic activity">
    <reaction evidence="1">
        <text>ATP + protein L-histidine = ADP + protein N-phospho-L-histidine.</text>
        <dbReference type="EC" id="2.7.13.3"/>
    </reaction>
</comment>
<evidence type="ECO:0000256" key="12">
    <source>
        <dbReference type="SAM" id="MobiDB-lite"/>
    </source>
</evidence>
<dbReference type="SMART" id="SM01231">
    <property type="entry name" value="H-kinase_dim"/>
    <property type="match status" value="1"/>
</dbReference>
<keyword evidence="4 10" id="KW-0597">Phosphoprotein</keyword>
<dbReference type="STRING" id="252474.B1A74_12010"/>
<evidence type="ECO:0000256" key="11">
    <source>
        <dbReference type="SAM" id="Coils"/>
    </source>
</evidence>
<dbReference type="GO" id="GO:0000155">
    <property type="term" value="F:phosphorelay sensor kinase activity"/>
    <property type="evidence" value="ECO:0007669"/>
    <property type="project" value="InterPro"/>
</dbReference>
<dbReference type="Gene3D" id="2.30.30.40">
    <property type="entry name" value="SH3 Domains"/>
    <property type="match status" value="1"/>
</dbReference>
<feature type="compositionally biased region" description="Basic and acidic residues" evidence="12">
    <location>
        <begin position="178"/>
        <end position="188"/>
    </location>
</feature>
<dbReference type="SUPFAM" id="SSF55874">
    <property type="entry name" value="ATPase domain of HSP90 chaperone/DNA topoisomerase II/histidine kinase"/>
    <property type="match status" value="1"/>
</dbReference>
<dbReference type="GO" id="GO:0005737">
    <property type="term" value="C:cytoplasm"/>
    <property type="evidence" value="ECO:0007669"/>
    <property type="project" value="InterPro"/>
</dbReference>
<dbReference type="PROSITE" id="PS50109">
    <property type="entry name" value="HIS_KIN"/>
    <property type="match status" value="1"/>
</dbReference>
<protein>
    <recommendedName>
        <fullName evidence="3">Chemotaxis protein CheA</fullName>
        <ecNumber evidence="2">2.7.13.3</ecNumber>
    </recommendedName>
</protein>
<dbReference type="SUPFAM" id="SSF52172">
    <property type="entry name" value="CheY-like"/>
    <property type="match status" value="1"/>
</dbReference>
<keyword evidence="18" id="KW-1185">Reference proteome</keyword>
<dbReference type="AlphaFoldDB" id="A0A1V2ZWS8"/>
<feature type="modified residue" description="4-aspartylphosphate" evidence="10">
    <location>
        <position position="718"/>
    </location>
</feature>
<feature type="domain" description="Response regulatory" evidence="14">
    <location>
        <begin position="669"/>
        <end position="785"/>
    </location>
</feature>
<dbReference type="PROSITE" id="PS50851">
    <property type="entry name" value="CHEW"/>
    <property type="match status" value="1"/>
</dbReference>
<dbReference type="InterPro" id="IPR004358">
    <property type="entry name" value="Sig_transdc_His_kin-like_C"/>
</dbReference>
<feature type="domain" description="HPt" evidence="16">
    <location>
        <begin position="16"/>
        <end position="121"/>
    </location>
</feature>
<dbReference type="PANTHER" id="PTHR43395">
    <property type="entry name" value="SENSOR HISTIDINE KINASE CHEA"/>
    <property type="match status" value="1"/>
</dbReference>
<dbReference type="CDD" id="cd17546">
    <property type="entry name" value="REC_hyHK_CKI1_RcsC-like"/>
    <property type="match status" value="1"/>
</dbReference>
<dbReference type="SUPFAM" id="SSF47226">
    <property type="entry name" value="Histidine-containing phosphotransfer domain, HPT domain"/>
    <property type="match status" value="1"/>
</dbReference>
<dbReference type="InterPro" id="IPR002545">
    <property type="entry name" value="CheW-lke_dom"/>
</dbReference>
<feature type="region of interest" description="Disordered" evidence="12">
    <location>
        <begin position="144"/>
        <end position="188"/>
    </location>
</feature>
<feature type="modified residue" description="Phosphohistidine" evidence="9">
    <location>
        <position position="64"/>
    </location>
</feature>
<dbReference type="InterPro" id="IPR005467">
    <property type="entry name" value="His_kinase_dom"/>
</dbReference>
<accession>A0A1V2ZWS8</accession>
<dbReference type="PROSITE" id="PS50110">
    <property type="entry name" value="RESPONSE_REGULATORY"/>
    <property type="match status" value="1"/>
</dbReference>
<evidence type="ECO:0000256" key="7">
    <source>
        <dbReference type="ARBA" id="ARBA00023012"/>
    </source>
</evidence>
<evidence type="ECO:0000256" key="9">
    <source>
        <dbReference type="PROSITE-ProRule" id="PRU00110"/>
    </source>
</evidence>
<dbReference type="Gene3D" id="3.30.565.10">
    <property type="entry name" value="Histidine kinase-like ATPase, C-terminal domain"/>
    <property type="match status" value="1"/>
</dbReference>